<name>A0A9D1NII0_9FIRM</name>
<proteinExistence type="predicted"/>
<dbReference type="Gene3D" id="3.30.1230.10">
    <property type="entry name" value="YlxR-like"/>
    <property type="match status" value="1"/>
</dbReference>
<reference evidence="2" key="1">
    <citation type="submission" date="2020-10" db="EMBL/GenBank/DDBJ databases">
        <authorList>
            <person name="Gilroy R."/>
        </authorList>
    </citation>
    <scope>NUCLEOTIDE SEQUENCE</scope>
    <source>
        <strain evidence="2">4920</strain>
    </source>
</reference>
<reference evidence="2" key="2">
    <citation type="journal article" date="2021" name="PeerJ">
        <title>Extensive microbial diversity within the chicken gut microbiome revealed by metagenomics and culture.</title>
        <authorList>
            <person name="Gilroy R."/>
            <person name="Ravi A."/>
            <person name="Getino M."/>
            <person name="Pursley I."/>
            <person name="Horton D.L."/>
            <person name="Alikhan N.F."/>
            <person name="Baker D."/>
            <person name="Gharbi K."/>
            <person name="Hall N."/>
            <person name="Watson M."/>
            <person name="Adriaenssens E.M."/>
            <person name="Foster-Nyarko E."/>
            <person name="Jarju S."/>
            <person name="Secka A."/>
            <person name="Antonio M."/>
            <person name="Oren A."/>
            <person name="Chaudhuri R.R."/>
            <person name="La Ragione R."/>
            <person name="Hildebrand F."/>
            <person name="Pallen M.J."/>
        </authorList>
    </citation>
    <scope>NUCLEOTIDE SEQUENCE</scope>
    <source>
        <strain evidence="2">4920</strain>
    </source>
</reference>
<evidence type="ECO:0000259" key="1">
    <source>
        <dbReference type="Pfam" id="PF04296"/>
    </source>
</evidence>
<dbReference type="InterPro" id="IPR035931">
    <property type="entry name" value="YlxR-like_sf"/>
</dbReference>
<comment type="caution">
    <text evidence="2">The sequence shown here is derived from an EMBL/GenBank/DDBJ whole genome shotgun (WGS) entry which is preliminary data.</text>
</comment>
<accession>A0A9D1NII0</accession>
<evidence type="ECO:0000313" key="3">
    <source>
        <dbReference type="Proteomes" id="UP000886743"/>
    </source>
</evidence>
<dbReference type="SUPFAM" id="SSF64376">
    <property type="entry name" value="YlxR-like"/>
    <property type="match status" value="1"/>
</dbReference>
<dbReference type="InterPro" id="IPR007393">
    <property type="entry name" value="YlxR_dom"/>
</dbReference>
<gene>
    <name evidence="2" type="ORF">IAC74_06210</name>
</gene>
<organism evidence="2 3">
    <name type="scientific">Candidatus Aphodoplasma excrementigallinarum</name>
    <dbReference type="NCBI Taxonomy" id="2840673"/>
    <lineage>
        <taxon>Bacteria</taxon>
        <taxon>Bacillati</taxon>
        <taxon>Bacillota</taxon>
        <taxon>Clostridia</taxon>
        <taxon>Eubacteriales</taxon>
        <taxon>Candidatus Aphodoplasma</taxon>
    </lineage>
</organism>
<dbReference type="Pfam" id="PF04296">
    <property type="entry name" value="YlxR"/>
    <property type="match status" value="1"/>
</dbReference>
<dbReference type="AlphaFoldDB" id="A0A9D1NII0"/>
<dbReference type="PANTHER" id="PTHR34215">
    <property type="entry name" value="BLL0784 PROTEIN"/>
    <property type="match status" value="1"/>
</dbReference>
<dbReference type="PANTHER" id="PTHR34215:SF1">
    <property type="entry name" value="YLXR DOMAIN-CONTAINING PROTEIN"/>
    <property type="match status" value="1"/>
</dbReference>
<evidence type="ECO:0000313" key="2">
    <source>
        <dbReference type="EMBL" id="HIV03151.1"/>
    </source>
</evidence>
<dbReference type="InterPro" id="IPR037465">
    <property type="entry name" value="YlxR"/>
</dbReference>
<sequence>MTEKKKPERMCIACRKRGGKDTLLRVVKDKSGAVGIDPTGKAAGRGAYVCADEACIALAEKKRCLSRSFRQQVDDGIYDELRHAAKEGTGYGG</sequence>
<dbReference type="CDD" id="cd00279">
    <property type="entry name" value="YlxR"/>
    <property type="match status" value="1"/>
</dbReference>
<dbReference type="NCBIfam" id="NF047356">
    <property type="entry name" value="RNA_bind_RnpM"/>
    <property type="match status" value="1"/>
</dbReference>
<protein>
    <submittedName>
        <fullName evidence="2">YlxR family protein</fullName>
    </submittedName>
</protein>
<feature type="domain" description="YlxR" evidence="1">
    <location>
        <begin position="9"/>
        <end position="82"/>
    </location>
</feature>
<dbReference type="EMBL" id="DVOF01000180">
    <property type="protein sequence ID" value="HIV03151.1"/>
    <property type="molecule type" value="Genomic_DNA"/>
</dbReference>
<dbReference type="Proteomes" id="UP000886743">
    <property type="component" value="Unassembled WGS sequence"/>
</dbReference>